<evidence type="ECO:0000313" key="1">
    <source>
        <dbReference type="EMBL" id="MPC58088.1"/>
    </source>
</evidence>
<reference evidence="1 2" key="1">
    <citation type="submission" date="2019-05" db="EMBL/GenBank/DDBJ databases">
        <title>Another draft genome of Portunus trituberculatus and its Hox gene families provides insights of decapod evolution.</title>
        <authorList>
            <person name="Jeong J.-H."/>
            <person name="Song I."/>
            <person name="Kim S."/>
            <person name="Choi T."/>
            <person name="Kim D."/>
            <person name="Ryu S."/>
            <person name="Kim W."/>
        </authorList>
    </citation>
    <scope>NUCLEOTIDE SEQUENCE [LARGE SCALE GENOMIC DNA]</scope>
    <source>
        <tissue evidence="1">Muscle</tissue>
    </source>
</reference>
<dbReference type="Proteomes" id="UP000324222">
    <property type="component" value="Unassembled WGS sequence"/>
</dbReference>
<comment type="caution">
    <text evidence="1">The sequence shown here is derived from an EMBL/GenBank/DDBJ whole genome shotgun (WGS) entry which is preliminary data.</text>
</comment>
<dbReference type="EMBL" id="VSRR010015362">
    <property type="protein sequence ID" value="MPC58088.1"/>
    <property type="molecule type" value="Genomic_DNA"/>
</dbReference>
<organism evidence="1 2">
    <name type="scientific">Portunus trituberculatus</name>
    <name type="common">Swimming crab</name>
    <name type="synonym">Neptunus trituberculatus</name>
    <dbReference type="NCBI Taxonomy" id="210409"/>
    <lineage>
        <taxon>Eukaryota</taxon>
        <taxon>Metazoa</taxon>
        <taxon>Ecdysozoa</taxon>
        <taxon>Arthropoda</taxon>
        <taxon>Crustacea</taxon>
        <taxon>Multicrustacea</taxon>
        <taxon>Malacostraca</taxon>
        <taxon>Eumalacostraca</taxon>
        <taxon>Eucarida</taxon>
        <taxon>Decapoda</taxon>
        <taxon>Pleocyemata</taxon>
        <taxon>Brachyura</taxon>
        <taxon>Eubrachyura</taxon>
        <taxon>Portunoidea</taxon>
        <taxon>Portunidae</taxon>
        <taxon>Portuninae</taxon>
        <taxon>Portunus</taxon>
    </lineage>
</organism>
<sequence length="60" mass="6167">MTVYIQYIRTCGHASFSIGCVSFLAIQITISRVTQTVGAALDALSSCNASSSSSSSSSLS</sequence>
<keyword evidence="2" id="KW-1185">Reference proteome</keyword>
<proteinExistence type="predicted"/>
<dbReference type="AlphaFoldDB" id="A0A5B7GM39"/>
<accession>A0A5B7GM39</accession>
<name>A0A5B7GM39_PORTR</name>
<evidence type="ECO:0000313" key="2">
    <source>
        <dbReference type="Proteomes" id="UP000324222"/>
    </source>
</evidence>
<protein>
    <submittedName>
        <fullName evidence="1">Uncharacterized protein</fullName>
    </submittedName>
</protein>
<gene>
    <name evidence="1" type="ORF">E2C01_052083</name>
</gene>